<reference evidence="8" key="1">
    <citation type="submission" date="2021-03" db="EMBL/GenBank/DDBJ databases">
        <title>Antimicrobial resistance genes in bacteria isolated from Japanese honey, and their potential for conferring macrolide and lincosamide resistance in the American foulbrood pathogen Paenibacillus larvae.</title>
        <authorList>
            <person name="Okamoto M."/>
            <person name="Kumagai M."/>
            <person name="Kanamori H."/>
            <person name="Takamatsu D."/>
        </authorList>
    </citation>
    <scope>NUCLEOTIDE SEQUENCE</scope>
    <source>
        <strain evidence="8">J40TS1</strain>
    </source>
</reference>
<proteinExistence type="predicted"/>
<evidence type="ECO:0000256" key="2">
    <source>
        <dbReference type="ARBA" id="ARBA00023015"/>
    </source>
</evidence>
<organism evidence="8 9">
    <name type="scientific">Paenibacillus montaniterrae</name>
    <dbReference type="NCBI Taxonomy" id="429341"/>
    <lineage>
        <taxon>Bacteria</taxon>
        <taxon>Bacillati</taxon>
        <taxon>Bacillota</taxon>
        <taxon>Bacilli</taxon>
        <taxon>Bacillales</taxon>
        <taxon>Paenibacillaceae</taxon>
        <taxon>Paenibacillus</taxon>
    </lineage>
</organism>
<feature type="domain" description="Response regulatory" evidence="7">
    <location>
        <begin position="4"/>
        <end position="119"/>
    </location>
</feature>
<evidence type="ECO:0000259" key="6">
    <source>
        <dbReference type="PROSITE" id="PS50043"/>
    </source>
</evidence>
<dbReference type="SUPFAM" id="SSF52172">
    <property type="entry name" value="CheY-like"/>
    <property type="match status" value="1"/>
</dbReference>
<keyword evidence="2" id="KW-0805">Transcription regulation</keyword>
<dbReference type="GO" id="GO:0000160">
    <property type="term" value="P:phosphorelay signal transduction system"/>
    <property type="evidence" value="ECO:0007669"/>
    <property type="project" value="InterPro"/>
</dbReference>
<keyword evidence="4" id="KW-0804">Transcription</keyword>
<gene>
    <name evidence="8" type="ORF">J40TS1_19770</name>
</gene>
<dbReference type="InterPro" id="IPR001789">
    <property type="entry name" value="Sig_transdc_resp-reg_receiver"/>
</dbReference>
<evidence type="ECO:0000256" key="3">
    <source>
        <dbReference type="ARBA" id="ARBA00023125"/>
    </source>
</evidence>
<protein>
    <submittedName>
        <fullName evidence="8">DNA-binding response regulator</fullName>
    </submittedName>
</protein>
<dbReference type="SMART" id="SM00448">
    <property type="entry name" value="REC"/>
    <property type="match status" value="1"/>
</dbReference>
<feature type="modified residue" description="4-aspartylphosphate" evidence="5">
    <location>
        <position position="54"/>
    </location>
</feature>
<dbReference type="InterPro" id="IPR000792">
    <property type="entry name" value="Tscrpt_reg_LuxR_C"/>
</dbReference>
<keyword evidence="9" id="KW-1185">Reference proteome</keyword>
<keyword evidence="3 8" id="KW-0238">DNA-binding</keyword>
<dbReference type="PANTHER" id="PTHR43214">
    <property type="entry name" value="TWO-COMPONENT RESPONSE REGULATOR"/>
    <property type="match status" value="1"/>
</dbReference>
<dbReference type="RefSeq" id="WP_213514598.1">
    <property type="nucleotide sequence ID" value="NZ_BOSE01000003.1"/>
</dbReference>
<dbReference type="EMBL" id="BOSE01000003">
    <property type="protein sequence ID" value="GIP16335.1"/>
    <property type="molecule type" value="Genomic_DNA"/>
</dbReference>
<accession>A0A919YMR4</accession>
<name>A0A919YMR4_9BACL</name>
<comment type="caution">
    <text evidence="8">The sequence shown here is derived from an EMBL/GenBank/DDBJ whole genome shotgun (WGS) entry which is preliminary data.</text>
</comment>
<dbReference type="GO" id="GO:0003677">
    <property type="term" value="F:DNA binding"/>
    <property type="evidence" value="ECO:0007669"/>
    <property type="project" value="UniProtKB-KW"/>
</dbReference>
<keyword evidence="1 5" id="KW-0597">Phosphoprotein</keyword>
<evidence type="ECO:0000256" key="4">
    <source>
        <dbReference type="ARBA" id="ARBA00023163"/>
    </source>
</evidence>
<evidence type="ECO:0000313" key="8">
    <source>
        <dbReference type="EMBL" id="GIP16335.1"/>
    </source>
</evidence>
<dbReference type="Gene3D" id="3.40.50.2300">
    <property type="match status" value="1"/>
</dbReference>
<dbReference type="Pfam" id="PF00072">
    <property type="entry name" value="Response_reg"/>
    <property type="match status" value="1"/>
</dbReference>
<dbReference type="CDD" id="cd17535">
    <property type="entry name" value="REC_NarL-like"/>
    <property type="match status" value="1"/>
</dbReference>
<dbReference type="SMART" id="SM00421">
    <property type="entry name" value="HTH_LUXR"/>
    <property type="match status" value="1"/>
</dbReference>
<dbReference type="Pfam" id="PF00196">
    <property type="entry name" value="GerE"/>
    <property type="match status" value="1"/>
</dbReference>
<dbReference type="GO" id="GO:0006355">
    <property type="term" value="P:regulation of DNA-templated transcription"/>
    <property type="evidence" value="ECO:0007669"/>
    <property type="project" value="InterPro"/>
</dbReference>
<dbReference type="CDD" id="cd06170">
    <property type="entry name" value="LuxR_C_like"/>
    <property type="match status" value="1"/>
</dbReference>
<dbReference type="PROSITE" id="PS50110">
    <property type="entry name" value="RESPONSE_REGULATORY"/>
    <property type="match status" value="1"/>
</dbReference>
<dbReference type="InterPro" id="IPR016032">
    <property type="entry name" value="Sig_transdc_resp-reg_C-effctor"/>
</dbReference>
<evidence type="ECO:0000256" key="5">
    <source>
        <dbReference type="PROSITE-ProRule" id="PRU00169"/>
    </source>
</evidence>
<dbReference type="InterPro" id="IPR011006">
    <property type="entry name" value="CheY-like_superfamily"/>
</dbReference>
<dbReference type="InterPro" id="IPR058245">
    <property type="entry name" value="NreC/VraR/RcsB-like_REC"/>
</dbReference>
<feature type="domain" description="HTH luxR-type" evidence="6">
    <location>
        <begin position="141"/>
        <end position="211"/>
    </location>
</feature>
<dbReference type="Proteomes" id="UP000683139">
    <property type="component" value="Unassembled WGS sequence"/>
</dbReference>
<evidence type="ECO:0000256" key="1">
    <source>
        <dbReference type="ARBA" id="ARBA00022553"/>
    </source>
</evidence>
<evidence type="ECO:0000259" key="7">
    <source>
        <dbReference type="PROSITE" id="PS50110"/>
    </source>
</evidence>
<dbReference type="SUPFAM" id="SSF46894">
    <property type="entry name" value="C-terminal effector domain of the bipartite response regulators"/>
    <property type="match status" value="1"/>
</dbReference>
<dbReference type="InterPro" id="IPR039420">
    <property type="entry name" value="WalR-like"/>
</dbReference>
<evidence type="ECO:0000313" key="9">
    <source>
        <dbReference type="Proteomes" id="UP000683139"/>
    </source>
</evidence>
<sequence length="223" mass="25779">MINSILIVDDHPTVGYGTKAILERCFNCHVSYVMSGKQAIEKLHCQRFDIVLCDFMMPAMDGIETVRELNIIQPDLKIMMYSGYELDYQYNAMMEAGVNGILSKECSVEELETAITYLMRGHSFLPSDLLSKLRLPSFLGALHDQDRFSRWQLNEEDIELLQGIVNGYSNKELAQLHNRSQRAIEYHITKLYSKLNVRSRIQLMRFALMHNLVDDDLHNQQSV</sequence>
<dbReference type="PANTHER" id="PTHR43214:SF1">
    <property type="entry name" value="TRANSCRIPTIONAL REGULATORY PROTEIN COMA"/>
    <property type="match status" value="1"/>
</dbReference>
<dbReference type="PROSITE" id="PS50043">
    <property type="entry name" value="HTH_LUXR_2"/>
    <property type="match status" value="1"/>
</dbReference>
<dbReference type="AlphaFoldDB" id="A0A919YMR4"/>